<evidence type="ECO:0000259" key="4">
    <source>
        <dbReference type="PROSITE" id="PS50949"/>
    </source>
</evidence>
<name>A0A7W6M9T8_9RHOB</name>
<dbReference type="OrthoDB" id="9815654at2"/>
<accession>A0A7W6M9T8</accession>
<dbReference type="Proteomes" id="UP000565745">
    <property type="component" value="Unassembled WGS sequence"/>
</dbReference>
<organism evidence="5 6">
    <name type="scientific">Sulfitobacter noctilucicola</name>
    <dbReference type="NCBI Taxonomy" id="1342301"/>
    <lineage>
        <taxon>Bacteria</taxon>
        <taxon>Pseudomonadati</taxon>
        <taxon>Pseudomonadota</taxon>
        <taxon>Alphaproteobacteria</taxon>
        <taxon>Rhodobacterales</taxon>
        <taxon>Roseobacteraceae</taxon>
        <taxon>Sulfitobacter</taxon>
    </lineage>
</organism>
<dbReference type="SUPFAM" id="SSF46785">
    <property type="entry name" value="Winged helix' DNA-binding domain"/>
    <property type="match status" value="1"/>
</dbReference>
<dbReference type="InterPro" id="IPR000524">
    <property type="entry name" value="Tscrpt_reg_HTH_GntR"/>
</dbReference>
<gene>
    <name evidence="5" type="ORF">GGR93_002674</name>
</gene>
<proteinExistence type="predicted"/>
<dbReference type="SMART" id="SM00345">
    <property type="entry name" value="HTH_GNTR"/>
    <property type="match status" value="1"/>
</dbReference>
<evidence type="ECO:0000313" key="6">
    <source>
        <dbReference type="Proteomes" id="UP000565745"/>
    </source>
</evidence>
<dbReference type="Gene3D" id="1.10.10.10">
    <property type="entry name" value="Winged helix-like DNA-binding domain superfamily/Winged helix DNA-binding domain"/>
    <property type="match status" value="1"/>
</dbReference>
<keyword evidence="6" id="KW-1185">Reference proteome</keyword>
<dbReference type="GO" id="GO:0003700">
    <property type="term" value="F:DNA-binding transcription factor activity"/>
    <property type="evidence" value="ECO:0007669"/>
    <property type="project" value="InterPro"/>
</dbReference>
<dbReference type="SUPFAM" id="SSF48008">
    <property type="entry name" value="GntR ligand-binding domain-like"/>
    <property type="match status" value="1"/>
</dbReference>
<dbReference type="Gene3D" id="1.20.120.530">
    <property type="entry name" value="GntR ligand-binding domain-like"/>
    <property type="match status" value="1"/>
</dbReference>
<dbReference type="Pfam" id="PF00392">
    <property type="entry name" value="GntR"/>
    <property type="match status" value="1"/>
</dbReference>
<keyword evidence="2 5" id="KW-0238">DNA-binding</keyword>
<dbReference type="CDD" id="cd07377">
    <property type="entry name" value="WHTH_GntR"/>
    <property type="match status" value="1"/>
</dbReference>
<dbReference type="Pfam" id="PF07729">
    <property type="entry name" value="FCD"/>
    <property type="match status" value="1"/>
</dbReference>
<dbReference type="InterPro" id="IPR011711">
    <property type="entry name" value="GntR_C"/>
</dbReference>
<dbReference type="PANTHER" id="PTHR43537">
    <property type="entry name" value="TRANSCRIPTIONAL REGULATOR, GNTR FAMILY"/>
    <property type="match status" value="1"/>
</dbReference>
<dbReference type="SMART" id="SM00895">
    <property type="entry name" value="FCD"/>
    <property type="match status" value="1"/>
</dbReference>
<dbReference type="InterPro" id="IPR036388">
    <property type="entry name" value="WH-like_DNA-bd_sf"/>
</dbReference>
<feature type="domain" description="HTH gntR-type" evidence="4">
    <location>
        <begin position="11"/>
        <end position="78"/>
    </location>
</feature>
<protein>
    <submittedName>
        <fullName evidence="5">DNA-binding GntR family transcriptional regulator</fullName>
    </submittedName>
</protein>
<dbReference type="PANTHER" id="PTHR43537:SF39">
    <property type="entry name" value="HTH-TYPE TRANSCRIPTIONAL REGULATOR MCBR"/>
    <property type="match status" value="1"/>
</dbReference>
<evidence type="ECO:0000256" key="2">
    <source>
        <dbReference type="ARBA" id="ARBA00023125"/>
    </source>
</evidence>
<evidence type="ECO:0000256" key="3">
    <source>
        <dbReference type="ARBA" id="ARBA00023163"/>
    </source>
</evidence>
<dbReference type="InterPro" id="IPR036390">
    <property type="entry name" value="WH_DNA-bd_sf"/>
</dbReference>
<keyword evidence="3" id="KW-0804">Transcription</keyword>
<dbReference type="EMBL" id="JACIFU010000003">
    <property type="protein sequence ID" value="MBB4174886.1"/>
    <property type="molecule type" value="Genomic_DNA"/>
</dbReference>
<dbReference type="AlphaFoldDB" id="A0A7W6M9T8"/>
<keyword evidence="1" id="KW-0805">Transcription regulation</keyword>
<sequence length="230" mass="25679">MSDPFEILGRTSLGDQVYGRIAKALLTGRMRPNDKLTIRGLAEQLGVSTTPTRDAVKQLTQEGVLEQRSPKDVRVPVMQAETYLEILDIRLHLEGLAAERATERAESSHIKALLKLLERNDRAIANNNYSTATEGNQEFHLALSDIANMPNLQKILRGLWLQMGPLVACYYDTNPPDLNLMHYEVVRAMETREPARARDAIRSDILVAKSAMLDQIEALNTEFRGAVAGE</sequence>
<reference evidence="5 6" key="1">
    <citation type="submission" date="2020-08" db="EMBL/GenBank/DDBJ databases">
        <title>Genomic Encyclopedia of Type Strains, Phase IV (KMG-IV): sequencing the most valuable type-strain genomes for metagenomic binning, comparative biology and taxonomic classification.</title>
        <authorList>
            <person name="Goeker M."/>
        </authorList>
    </citation>
    <scope>NUCLEOTIDE SEQUENCE [LARGE SCALE GENOMIC DNA]</scope>
    <source>
        <strain evidence="5 6">DSM 101015</strain>
    </source>
</reference>
<dbReference type="GO" id="GO:0003677">
    <property type="term" value="F:DNA binding"/>
    <property type="evidence" value="ECO:0007669"/>
    <property type="project" value="UniProtKB-KW"/>
</dbReference>
<dbReference type="RefSeq" id="WP_025056007.1">
    <property type="nucleotide sequence ID" value="NZ_JACIFU010000003.1"/>
</dbReference>
<dbReference type="InterPro" id="IPR008920">
    <property type="entry name" value="TF_FadR/GntR_C"/>
</dbReference>
<evidence type="ECO:0000313" key="5">
    <source>
        <dbReference type="EMBL" id="MBB4174886.1"/>
    </source>
</evidence>
<evidence type="ECO:0000256" key="1">
    <source>
        <dbReference type="ARBA" id="ARBA00023015"/>
    </source>
</evidence>
<dbReference type="PROSITE" id="PS50949">
    <property type="entry name" value="HTH_GNTR"/>
    <property type="match status" value="1"/>
</dbReference>
<comment type="caution">
    <text evidence="5">The sequence shown here is derived from an EMBL/GenBank/DDBJ whole genome shotgun (WGS) entry which is preliminary data.</text>
</comment>